<dbReference type="Proteomes" id="UP000183832">
    <property type="component" value="Unassembled WGS sequence"/>
</dbReference>
<dbReference type="AlphaFoldDB" id="A0A1J1IDY6"/>
<accession>A0A1J1IDY6</accession>
<feature type="signal peptide" evidence="1">
    <location>
        <begin position="1"/>
        <end position="27"/>
    </location>
</feature>
<keyword evidence="1" id="KW-0732">Signal</keyword>
<evidence type="ECO:0000313" key="2">
    <source>
        <dbReference type="EMBL" id="CRK97214.1"/>
    </source>
</evidence>
<sequence>MTHLKNLILFSLSTSLLFKFCFRSRKAFIVNLLTVIETQKAFRYFDFNTINNNVMLCYEISECNRFMQLRDNNKVDMRLESVVVTGKP</sequence>
<keyword evidence="3" id="KW-1185">Reference proteome</keyword>
<evidence type="ECO:0000256" key="1">
    <source>
        <dbReference type="SAM" id="SignalP"/>
    </source>
</evidence>
<evidence type="ECO:0000313" key="3">
    <source>
        <dbReference type="Proteomes" id="UP000183832"/>
    </source>
</evidence>
<name>A0A1J1IDY6_9DIPT</name>
<proteinExistence type="predicted"/>
<gene>
    <name evidence="2" type="ORF">CLUMA_CG010611</name>
</gene>
<reference evidence="2 3" key="1">
    <citation type="submission" date="2015-04" db="EMBL/GenBank/DDBJ databases">
        <authorList>
            <person name="Syromyatnikov M.Y."/>
            <person name="Popov V.N."/>
        </authorList>
    </citation>
    <scope>NUCLEOTIDE SEQUENCE [LARGE SCALE GENOMIC DNA]</scope>
</reference>
<organism evidence="2 3">
    <name type="scientific">Clunio marinus</name>
    <dbReference type="NCBI Taxonomy" id="568069"/>
    <lineage>
        <taxon>Eukaryota</taxon>
        <taxon>Metazoa</taxon>
        <taxon>Ecdysozoa</taxon>
        <taxon>Arthropoda</taxon>
        <taxon>Hexapoda</taxon>
        <taxon>Insecta</taxon>
        <taxon>Pterygota</taxon>
        <taxon>Neoptera</taxon>
        <taxon>Endopterygota</taxon>
        <taxon>Diptera</taxon>
        <taxon>Nematocera</taxon>
        <taxon>Chironomoidea</taxon>
        <taxon>Chironomidae</taxon>
        <taxon>Clunio</taxon>
    </lineage>
</organism>
<dbReference type="EMBL" id="CVRI01000047">
    <property type="protein sequence ID" value="CRK97214.1"/>
    <property type="molecule type" value="Genomic_DNA"/>
</dbReference>
<feature type="chain" id="PRO_5012610917" evidence="1">
    <location>
        <begin position="28"/>
        <end position="88"/>
    </location>
</feature>
<protein>
    <submittedName>
        <fullName evidence="2">CLUMA_CG010611, isoform A</fullName>
    </submittedName>
</protein>